<protein>
    <submittedName>
        <fullName evidence="1">rRNA biogenesis protein rrp5</fullName>
    </submittedName>
</protein>
<accession>A0A381JBF5</accession>
<evidence type="ECO:0000313" key="1">
    <source>
        <dbReference type="EMBL" id="SUY47727.1"/>
    </source>
</evidence>
<dbReference type="AlphaFoldDB" id="A0A381JBF5"/>
<gene>
    <name evidence="1" type="ORF">NCTC9836_02068</name>
</gene>
<dbReference type="RefSeq" id="WP_115641623.1">
    <property type="nucleotide sequence ID" value="NZ_UFWZ01000001.1"/>
</dbReference>
<dbReference type="Proteomes" id="UP000254664">
    <property type="component" value="Unassembled WGS sequence"/>
</dbReference>
<keyword evidence="2" id="KW-1185">Reference proteome</keyword>
<evidence type="ECO:0000313" key="2">
    <source>
        <dbReference type="Proteomes" id="UP000254664"/>
    </source>
</evidence>
<dbReference type="OrthoDB" id="1667378at2"/>
<reference evidence="1 2" key="1">
    <citation type="submission" date="2018-06" db="EMBL/GenBank/DDBJ databases">
        <authorList>
            <consortium name="Pathogen Informatics"/>
            <person name="Doyle S."/>
        </authorList>
    </citation>
    <scope>NUCLEOTIDE SEQUENCE [LARGE SCALE GENOMIC DNA]</scope>
    <source>
        <strain evidence="1 2">NCTC9836</strain>
    </source>
</reference>
<dbReference type="EMBL" id="UFWZ01000001">
    <property type="protein sequence ID" value="SUY47727.1"/>
    <property type="molecule type" value="Genomic_DNA"/>
</dbReference>
<proteinExistence type="predicted"/>
<sequence>MGKMKKLSAELDELKKCGEILIGISDTLKELFSTAEEKKPIKEPNKKEALVEEIPKLERKALLLTDVRAVLADKSRNGYTSDVKALLLKYGADKLSAINPKDYEALLAEAEVIGND</sequence>
<organism evidence="1 2">
    <name type="scientific">Clostridium putrefaciens</name>
    <dbReference type="NCBI Taxonomy" id="99675"/>
    <lineage>
        <taxon>Bacteria</taxon>
        <taxon>Bacillati</taxon>
        <taxon>Bacillota</taxon>
        <taxon>Clostridia</taxon>
        <taxon>Eubacteriales</taxon>
        <taxon>Clostridiaceae</taxon>
        <taxon>Clostridium</taxon>
    </lineage>
</organism>
<name>A0A381JBF5_9CLOT</name>